<dbReference type="GO" id="GO:0003746">
    <property type="term" value="F:translation elongation factor activity"/>
    <property type="evidence" value="ECO:0007669"/>
    <property type="project" value="UniProtKB-KW"/>
</dbReference>
<keyword evidence="9" id="KW-0251">Elongation factor</keyword>
<name>A0A1I4TYM8_9PROT</name>
<dbReference type="NCBIfam" id="TIGR01461">
    <property type="entry name" value="greB"/>
    <property type="match status" value="1"/>
</dbReference>
<dbReference type="RefSeq" id="WP_090671970.1">
    <property type="nucleotide sequence ID" value="NZ_CAJNAP010000004.1"/>
</dbReference>
<sequence>MSKAFVKEADNLDELEEDVPVPPLPQGSKNYMTPAGHARLTEEYLWLLNKERPDVTATVAWAAGNGDRSENGDYLYGKKRLREIDKRLRFLSKRLDIAEIVDPTAPREDPTRIFFGATVCYADQHGQERTVSIVGIDEIDPLKGYISWVSPVARALISAREGDTVILRTPAGIEKLDIVSVDYQPIIIPPFEPVHSK</sequence>
<keyword evidence="10" id="KW-1185">Reference proteome</keyword>
<evidence type="ECO:0000259" key="7">
    <source>
        <dbReference type="Pfam" id="PF03449"/>
    </source>
</evidence>
<comment type="similarity">
    <text evidence="4">Belongs to the GreA/GreB family. GreB subfamily.</text>
</comment>
<feature type="compositionally biased region" description="Basic and acidic residues" evidence="5">
    <location>
        <begin position="1"/>
        <end position="10"/>
    </location>
</feature>
<dbReference type="GO" id="GO:0006354">
    <property type="term" value="P:DNA-templated transcription elongation"/>
    <property type="evidence" value="ECO:0007669"/>
    <property type="project" value="TreeGrafter"/>
</dbReference>
<organism evidence="9 10">
    <name type="scientific">Nitrosomonas nitrosa</name>
    <dbReference type="NCBI Taxonomy" id="52442"/>
    <lineage>
        <taxon>Bacteria</taxon>
        <taxon>Pseudomonadati</taxon>
        <taxon>Pseudomonadota</taxon>
        <taxon>Betaproteobacteria</taxon>
        <taxon>Nitrosomonadales</taxon>
        <taxon>Nitrosomonadaceae</taxon>
        <taxon>Nitrosomonas</taxon>
    </lineage>
</organism>
<feature type="domain" description="Transcription elongation factor GreA/GreB N-terminal" evidence="7">
    <location>
        <begin position="30"/>
        <end position="100"/>
    </location>
</feature>
<proteinExistence type="inferred from homology"/>
<dbReference type="Gene3D" id="3.10.50.30">
    <property type="entry name" value="Transcription elongation factor, GreA/GreB, C-terminal domain"/>
    <property type="match status" value="1"/>
</dbReference>
<keyword evidence="9" id="KW-0648">Protein biosynthesis</keyword>
<dbReference type="Proteomes" id="UP000199561">
    <property type="component" value="Unassembled WGS sequence"/>
</dbReference>
<dbReference type="SUPFAM" id="SSF54534">
    <property type="entry name" value="FKBP-like"/>
    <property type="match status" value="1"/>
</dbReference>
<evidence type="ECO:0000313" key="8">
    <source>
        <dbReference type="EMBL" id="CAE6493035.1"/>
    </source>
</evidence>
<dbReference type="InterPro" id="IPR022691">
    <property type="entry name" value="Tscrpt_elong_fac_GreA/B_N"/>
</dbReference>
<dbReference type="InterPro" id="IPR036953">
    <property type="entry name" value="GreA/GreB_C_sf"/>
</dbReference>
<dbReference type="InterPro" id="IPR001437">
    <property type="entry name" value="Tscrpt_elong_fac_GreA/B_C"/>
</dbReference>
<dbReference type="Pfam" id="PF03449">
    <property type="entry name" value="GreA_GreB_N"/>
    <property type="match status" value="1"/>
</dbReference>
<dbReference type="InterPro" id="IPR036805">
    <property type="entry name" value="Tscrpt_elong_fac_GreA/B_N_sf"/>
</dbReference>
<comment type="function">
    <text evidence="4">Necessary for efficient RNA polymerase transcription elongation past template-encoded arresting sites. The arresting sites in DNA have the property of trapping a certain fraction of elongating RNA polymerases that pass through, resulting in locked ternary complexes. Cleavage of the nascent transcript by cleavage factors such as GreA or GreB allows the resumption of elongation from the new 3'terminus. GreB releases sequences of up to 9 nucleotides in length.</text>
</comment>
<dbReference type="SUPFAM" id="SSF46557">
    <property type="entry name" value="GreA transcript cleavage protein, N-terminal domain"/>
    <property type="match status" value="1"/>
</dbReference>
<dbReference type="EMBL" id="CAJNAP010000004">
    <property type="protein sequence ID" value="CAE6493035.1"/>
    <property type="molecule type" value="Genomic_DNA"/>
</dbReference>
<evidence type="ECO:0000256" key="4">
    <source>
        <dbReference type="HAMAP-Rule" id="MF_00930"/>
    </source>
</evidence>
<dbReference type="HAMAP" id="MF_00105">
    <property type="entry name" value="GreA_GreB"/>
    <property type="match status" value="1"/>
</dbReference>
<feature type="domain" description="Transcription elongation factor GreA/GreB C-terminal" evidence="6">
    <location>
        <begin position="111"/>
        <end position="183"/>
    </location>
</feature>
<feature type="region of interest" description="Disordered" evidence="5">
    <location>
        <begin position="1"/>
        <end position="32"/>
    </location>
</feature>
<dbReference type="InterPro" id="IPR018151">
    <property type="entry name" value="TF_GreA/GreB_CS"/>
</dbReference>
<dbReference type="Pfam" id="PF01272">
    <property type="entry name" value="GreA_GreB"/>
    <property type="match status" value="1"/>
</dbReference>
<dbReference type="InterPro" id="IPR023459">
    <property type="entry name" value="Tscrpt_elong_fac_GreA/B_fam"/>
</dbReference>
<dbReference type="GO" id="GO:0070063">
    <property type="term" value="F:RNA polymerase binding"/>
    <property type="evidence" value="ECO:0007669"/>
    <property type="project" value="InterPro"/>
</dbReference>
<dbReference type="InterPro" id="IPR006358">
    <property type="entry name" value="Tscrpt_elong_fac_GreB"/>
</dbReference>
<dbReference type="STRING" id="52442.SAMN05421880_13617"/>
<dbReference type="FunFam" id="1.10.287.180:FF:000001">
    <property type="entry name" value="Transcription elongation factor GreA"/>
    <property type="match status" value="1"/>
</dbReference>
<evidence type="ECO:0000256" key="5">
    <source>
        <dbReference type="SAM" id="MobiDB-lite"/>
    </source>
</evidence>
<evidence type="ECO:0000313" key="9">
    <source>
        <dbReference type="EMBL" id="SFM81918.1"/>
    </source>
</evidence>
<dbReference type="EMBL" id="FOUF01000036">
    <property type="protein sequence ID" value="SFM81918.1"/>
    <property type="molecule type" value="Genomic_DNA"/>
</dbReference>
<evidence type="ECO:0000256" key="3">
    <source>
        <dbReference type="ARBA" id="ARBA00023163"/>
    </source>
</evidence>
<keyword evidence="3 4" id="KW-0804">Transcription</keyword>
<dbReference type="FunFam" id="3.10.50.30:FF:000001">
    <property type="entry name" value="Transcription elongation factor GreA"/>
    <property type="match status" value="1"/>
</dbReference>
<dbReference type="GO" id="GO:0032784">
    <property type="term" value="P:regulation of DNA-templated transcription elongation"/>
    <property type="evidence" value="ECO:0007669"/>
    <property type="project" value="UniProtKB-UniRule"/>
</dbReference>
<dbReference type="GO" id="GO:0003677">
    <property type="term" value="F:DNA binding"/>
    <property type="evidence" value="ECO:0007669"/>
    <property type="project" value="UniProtKB-UniRule"/>
</dbReference>
<evidence type="ECO:0000313" key="10">
    <source>
        <dbReference type="Proteomes" id="UP000199561"/>
    </source>
</evidence>
<dbReference type="InterPro" id="IPR028624">
    <property type="entry name" value="Tscrpt_elong_fac_GreA/B"/>
</dbReference>
<dbReference type="NCBIfam" id="NF002506">
    <property type="entry name" value="PRK01885.1"/>
    <property type="match status" value="1"/>
</dbReference>
<keyword evidence="2 4" id="KW-0238">DNA-binding</keyword>
<evidence type="ECO:0000256" key="2">
    <source>
        <dbReference type="ARBA" id="ARBA00023125"/>
    </source>
</evidence>
<evidence type="ECO:0000259" key="6">
    <source>
        <dbReference type="Pfam" id="PF01272"/>
    </source>
</evidence>
<protein>
    <recommendedName>
        <fullName evidence="4">Transcription elongation factor GreB</fullName>
    </recommendedName>
    <alternativeName>
        <fullName evidence="4">Transcript cleavage factor GreB</fullName>
    </alternativeName>
</protein>
<gene>
    <name evidence="4 8" type="primary">greB</name>
    <name evidence="8" type="ORF">NMYAN_120080</name>
    <name evidence="9" type="ORF">SAMN05421880_13617</name>
</gene>
<dbReference type="PANTHER" id="PTHR30437:SF6">
    <property type="entry name" value="TRANSCRIPTION ELONGATION FACTOR GREB"/>
    <property type="match status" value="1"/>
</dbReference>
<evidence type="ECO:0000256" key="1">
    <source>
        <dbReference type="ARBA" id="ARBA00023015"/>
    </source>
</evidence>
<reference evidence="9 10" key="1">
    <citation type="submission" date="2016-10" db="EMBL/GenBank/DDBJ databases">
        <authorList>
            <person name="de Groot N.N."/>
        </authorList>
    </citation>
    <scope>NUCLEOTIDE SEQUENCE [LARGE SCALE GENOMIC DNA]</scope>
    <source>
        <strain evidence="9 10">Nm146</strain>
    </source>
</reference>
<reference evidence="8" key="2">
    <citation type="submission" date="2021-02" db="EMBL/GenBank/DDBJ databases">
        <authorList>
            <person name="Han P."/>
        </authorList>
    </citation>
    <scope>NUCLEOTIDE SEQUENCE</scope>
    <source>
        <strain evidence="8">Nitrosomonas nitrosa 18-3D</strain>
    </source>
</reference>
<dbReference type="AlphaFoldDB" id="A0A1I4TYM8"/>
<dbReference type="HAMAP" id="MF_00930">
    <property type="entry name" value="GreB"/>
    <property type="match status" value="1"/>
</dbReference>
<dbReference type="Gene3D" id="1.10.287.180">
    <property type="entry name" value="Transcription elongation factor, GreA/GreB, N-terminal domain"/>
    <property type="match status" value="1"/>
</dbReference>
<accession>A0A1I4TYM8</accession>
<dbReference type="PROSITE" id="PS00830">
    <property type="entry name" value="GREAB_2"/>
    <property type="match status" value="1"/>
</dbReference>
<dbReference type="PANTHER" id="PTHR30437">
    <property type="entry name" value="TRANSCRIPTION ELONGATION FACTOR GREA"/>
    <property type="match status" value="1"/>
</dbReference>
<keyword evidence="1 4" id="KW-0805">Transcription regulation</keyword>
<dbReference type="Proteomes" id="UP000601736">
    <property type="component" value="Unassembled WGS sequence"/>
</dbReference>